<dbReference type="PANTHER" id="PTHR30193">
    <property type="entry name" value="ABC TRANSPORTER PERMEASE PROTEIN"/>
    <property type="match status" value="1"/>
</dbReference>
<evidence type="ECO:0000256" key="5">
    <source>
        <dbReference type="ARBA" id="ARBA00022989"/>
    </source>
</evidence>
<dbReference type="Gene3D" id="1.10.3720.10">
    <property type="entry name" value="MetI-like"/>
    <property type="match status" value="1"/>
</dbReference>
<keyword evidence="5 7" id="KW-1133">Transmembrane helix</keyword>
<keyword evidence="2 7" id="KW-0813">Transport</keyword>
<dbReference type="Pfam" id="PF00528">
    <property type="entry name" value="BPD_transp_1"/>
    <property type="match status" value="1"/>
</dbReference>
<dbReference type="RefSeq" id="WP_103080468.1">
    <property type="nucleotide sequence ID" value="NZ_CP021850.1"/>
</dbReference>
<proteinExistence type="inferred from homology"/>
<organism evidence="9 10">
    <name type="scientific">Clostridium thermosuccinogenes</name>
    <dbReference type="NCBI Taxonomy" id="84032"/>
    <lineage>
        <taxon>Bacteria</taxon>
        <taxon>Bacillati</taxon>
        <taxon>Bacillota</taxon>
        <taxon>Clostridia</taxon>
        <taxon>Eubacteriales</taxon>
        <taxon>Clostridiaceae</taxon>
        <taxon>Clostridium</taxon>
    </lineage>
</organism>
<dbReference type="PROSITE" id="PS50928">
    <property type="entry name" value="ABC_TM1"/>
    <property type="match status" value="1"/>
</dbReference>
<evidence type="ECO:0000256" key="7">
    <source>
        <dbReference type="RuleBase" id="RU363032"/>
    </source>
</evidence>
<dbReference type="PANTHER" id="PTHR30193:SF37">
    <property type="entry name" value="INNER MEMBRANE ABC TRANSPORTER PERMEASE PROTEIN YCJO"/>
    <property type="match status" value="1"/>
</dbReference>
<dbReference type="GO" id="GO:0055085">
    <property type="term" value="P:transmembrane transport"/>
    <property type="evidence" value="ECO:0007669"/>
    <property type="project" value="InterPro"/>
</dbReference>
<keyword evidence="4 7" id="KW-0812">Transmembrane</keyword>
<feature type="transmembrane region" description="Helical" evidence="7">
    <location>
        <begin position="167"/>
        <end position="191"/>
    </location>
</feature>
<keyword evidence="3" id="KW-1003">Cell membrane</keyword>
<dbReference type="CDD" id="cd06261">
    <property type="entry name" value="TM_PBP2"/>
    <property type="match status" value="1"/>
</dbReference>
<evidence type="ECO:0000256" key="4">
    <source>
        <dbReference type="ARBA" id="ARBA00022692"/>
    </source>
</evidence>
<dbReference type="InterPro" id="IPR035906">
    <property type="entry name" value="MetI-like_sf"/>
</dbReference>
<accession>A0A2K2EWS2</accession>
<keyword evidence="10" id="KW-1185">Reference proteome</keyword>
<dbReference type="AlphaFoldDB" id="A0A2K2EWS2"/>
<feature type="transmembrane region" description="Helical" evidence="7">
    <location>
        <begin position="212"/>
        <end position="231"/>
    </location>
</feature>
<sequence>MAAVKSVKVKKAGRPGQRKDYVIAYLMVAPAIIGLIILNIVPFLETIYMSFSKSALFGAWEFAGLSNYIKMLQDSEVWQSTLNTLLFVVYTVPVGVVLALILAVFINSEIRGRTIFRAIYFLPMVVAPAAVAMVWKWMFNTEFGIINNVLSSIGLPTTNWITNPSTVMLSCGIVAIWSAVGYDAILLMSGLQAISTTYYEAAKIDGAGSIKQFFSITVPLISPTMFFVVIMRTMSSLKVFDLIYMMIEDSNPAVKNARPLLGLFYRYSFEIGNKGYGSVIVLWTFFIISIFTVIQFVGQKKWVNYDA</sequence>
<feature type="transmembrane region" description="Helical" evidence="7">
    <location>
        <begin position="21"/>
        <end position="44"/>
    </location>
</feature>
<evidence type="ECO:0000256" key="6">
    <source>
        <dbReference type="ARBA" id="ARBA00023136"/>
    </source>
</evidence>
<dbReference type="InterPro" id="IPR000515">
    <property type="entry name" value="MetI-like"/>
</dbReference>
<evidence type="ECO:0000256" key="3">
    <source>
        <dbReference type="ARBA" id="ARBA00022475"/>
    </source>
</evidence>
<feature type="transmembrane region" description="Helical" evidence="7">
    <location>
        <begin position="85"/>
        <end position="106"/>
    </location>
</feature>
<dbReference type="EMBL" id="NIOJ01000006">
    <property type="protein sequence ID" value="PNU00853.1"/>
    <property type="molecule type" value="Genomic_DNA"/>
</dbReference>
<name>A0A2K2EWS2_9CLOT</name>
<feature type="transmembrane region" description="Helical" evidence="7">
    <location>
        <begin position="275"/>
        <end position="297"/>
    </location>
</feature>
<comment type="subcellular location">
    <subcellularLocation>
        <location evidence="1 7">Cell membrane</location>
        <topology evidence="1 7">Multi-pass membrane protein</topology>
    </subcellularLocation>
</comment>
<comment type="similarity">
    <text evidence="7">Belongs to the binding-protein-dependent transport system permease family.</text>
</comment>
<feature type="domain" description="ABC transmembrane type-1" evidence="8">
    <location>
        <begin position="81"/>
        <end position="297"/>
    </location>
</feature>
<dbReference type="Proteomes" id="UP000236151">
    <property type="component" value="Unassembled WGS sequence"/>
</dbReference>
<evidence type="ECO:0000313" key="9">
    <source>
        <dbReference type="EMBL" id="PNU00853.1"/>
    </source>
</evidence>
<comment type="caution">
    <text evidence="9">The sequence shown here is derived from an EMBL/GenBank/DDBJ whole genome shotgun (WGS) entry which is preliminary data.</text>
</comment>
<reference evidence="9 10" key="1">
    <citation type="submission" date="2017-06" db="EMBL/GenBank/DDBJ databases">
        <title>Investigating the central metabolism of Clostridium thermosuccinogenes.</title>
        <authorList>
            <person name="Koendjbiharie J.G."/>
            <person name="van Kranenburg R."/>
        </authorList>
    </citation>
    <scope>NUCLEOTIDE SEQUENCE [LARGE SCALE GENOMIC DNA]</scope>
    <source>
        <strain evidence="9 10">DSM 5806</strain>
    </source>
</reference>
<dbReference type="SUPFAM" id="SSF161098">
    <property type="entry name" value="MetI-like"/>
    <property type="match status" value="1"/>
</dbReference>
<evidence type="ECO:0000313" key="10">
    <source>
        <dbReference type="Proteomes" id="UP000236151"/>
    </source>
</evidence>
<evidence type="ECO:0000256" key="1">
    <source>
        <dbReference type="ARBA" id="ARBA00004651"/>
    </source>
</evidence>
<evidence type="ECO:0000259" key="8">
    <source>
        <dbReference type="PROSITE" id="PS50928"/>
    </source>
</evidence>
<dbReference type="OrthoDB" id="42615at2"/>
<protein>
    <submittedName>
        <fullName evidence="9">Sugar ABC transporter permease</fullName>
    </submittedName>
</protein>
<keyword evidence="6 7" id="KW-0472">Membrane</keyword>
<dbReference type="GO" id="GO:0005886">
    <property type="term" value="C:plasma membrane"/>
    <property type="evidence" value="ECO:0007669"/>
    <property type="project" value="UniProtKB-SubCell"/>
</dbReference>
<feature type="transmembrane region" description="Helical" evidence="7">
    <location>
        <begin position="118"/>
        <end position="138"/>
    </location>
</feature>
<gene>
    <name evidence="9" type="ORF">CDQ84_04170</name>
</gene>
<dbReference type="InterPro" id="IPR051393">
    <property type="entry name" value="ABC_transporter_permease"/>
</dbReference>
<dbReference type="KEGG" id="cthd:CDO33_19135"/>
<evidence type="ECO:0000256" key="2">
    <source>
        <dbReference type="ARBA" id="ARBA00022448"/>
    </source>
</evidence>